<organism evidence="6 7">
    <name type="scientific">Microbacterium immunditiarum</name>
    <dbReference type="NCBI Taxonomy" id="337480"/>
    <lineage>
        <taxon>Bacteria</taxon>
        <taxon>Bacillati</taxon>
        <taxon>Actinomycetota</taxon>
        <taxon>Actinomycetes</taxon>
        <taxon>Micrococcales</taxon>
        <taxon>Microbacteriaceae</taxon>
        <taxon>Microbacterium</taxon>
    </lineage>
</organism>
<evidence type="ECO:0000256" key="1">
    <source>
        <dbReference type="ARBA" id="ARBA00009437"/>
    </source>
</evidence>
<dbReference type="InterPro" id="IPR036390">
    <property type="entry name" value="WH_DNA-bd_sf"/>
</dbReference>
<dbReference type="InterPro" id="IPR050389">
    <property type="entry name" value="LysR-type_TF"/>
</dbReference>
<dbReference type="SUPFAM" id="SSF46785">
    <property type="entry name" value="Winged helix' DNA-binding domain"/>
    <property type="match status" value="1"/>
</dbReference>
<dbReference type="PANTHER" id="PTHR30118">
    <property type="entry name" value="HTH-TYPE TRANSCRIPTIONAL REGULATOR LEUO-RELATED"/>
    <property type="match status" value="1"/>
</dbReference>
<keyword evidence="7" id="KW-1185">Reference proteome</keyword>
<gene>
    <name evidence="6" type="ORF">BJ991_003141</name>
</gene>
<dbReference type="SUPFAM" id="SSF53850">
    <property type="entry name" value="Periplasmic binding protein-like II"/>
    <property type="match status" value="1"/>
</dbReference>
<reference evidence="6 7" key="1">
    <citation type="submission" date="2020-07" db="EMBL/GenBank/DDBJ databases">
        <title>Sequencing the genomes of 1000 actinobacteria strains.</title>
        <authorList>
            <person name="Klenk H.-P."/>
        </authorList>
    </citation>
    <scope>NUCLEOTIDE SEQUENCE [LARGE SCALE GENOMIC DNA]</scope>
    <source>
        <strain evidence="6 7">DSM 24662</strain>
    </source>
</reference>
<dbReference type="PANTHER" id="PTHR30118:SF15">
    <property type="entry name" value="TRANSCRIPTIONAL REGULATORY PROTEIN"/>
    <property type="match status" value="1"/>
</dbReference>
<keyword evidence="4" id="KW-0804">Transcription</keyword>
<evidence type="ECO:0000256" key="3">
    <source>
        <dbReference type="ARBA" id="ARBA00023125"/>
    </source>
</evidence>
<dbReference type="GO" id="GO:0003677">
    <property type="term" value="F:DNA binding"/>
    <property type="evidence" value="ECO:0007669"/>
    <property type="project" value="UniProtKB-KW"/>
</dbReference>
<evidence type="ECO:0000313" key="6">
    <source>
        <dbReference type="EMBL" id="NYE21113.1"/>
    </source>
</evidence>
<dbReference type="Pfam" id="PF00126">
    <property type="entry name" value="HTH_1"/>
    <property type="match status" value="1"/>
</dbReference>
<evidence type="ECO:0000256" key="2">
    <source>
        <dbReference type="ARBA" id="ARBA00023015"/>
    </source>
</evidence>
<dbReference type="Gene3D" id="3.40.190.10">
    <property type="entry name" value="Periplasmic binding protein-like II"/>
    <property type="match status" value="2"/>
</dbReference>
<dbReference type="AlphaFoldDB" id="A0A7Y9KMC1"/>
<dbReference type="InterPro" id="IPR037402">
    <property type="entry name" value="YidZ_PBP2"/>
</dbReference>
<dbReference type="EMBL" id="JACCBV010000001">
    <property type="protein sequence ID" value="NYE21113.1"/>
    <property type="molecule type" value="Genomic_DNA"/>
</dbReference>
<comment type="similarity">
    <text evidence="1">Belongs to the LysR transcriptional regulatory family.</text>
</comment>
<dbReference type="CDD" id="cd08417">
    <property type="entry name" value="PBP2_Nitroaromatics_like"/>
    <property type="match status" value="1"/>
</dbReference>
<accession>A0A7Y9KMC1</accession>
<evidence type="ECO:0000256" key="4">
    <source>
        <dbReference type="ARBA" id="ARBA00023163"/>
    </source>
</evidence>
<sequence>MGIVSKRRMPGPTVDLNLLRVFVAVYESRSLTIAARRLYVTQPAVSQALARLRRELDDPLFERDGRLMRPTPLAESVFPGFRDAIEGIDRTIDAVHGFDPSSSRRLFRIALSELGEIGWLPAILSAIRSRAPHMRLEVVPIQVDALSDWLSRGTVDLAITTASVPGRFVRSQLKSQPYAVVMSASHPLAEGTLDLDAYVSAAHATVSGDSGAPMLAAAERRAGIVVEPEVALRHITALPPVLAASRDLIATAPDTIAQGWASTWPLVVRPLPFEMPPVGVFLYRRSTTQHTAALDWLYDTVARAVAGSSGQFFVIHGDAFAEAPRS</sequence>
<dbReference type="PRINTS" id="PR00039">
    <property type="entry name" value="HTHLYSR"/>
</dbReference>
<dbReference type="Pfam" id="PF03466">
    <property type="entry name" value="LysR_substrate"/>
    <property type="match status" value="1"/>
</dbReference>
<proteinExistence type="inferred from homology"/>
<dbReference type="InterPro" id="IPR005119">
    <property type="entry name" value="LysR_subst-bd"/>
</dbReference>
<feature type="domain" description="HTH lysR-type" evidence="5">
    <location>
        <begin position="14"/>
        <end position="71"/>
    </location>
</feature>
<dbReference type="Proteomes" id="UP000576969">
    <property type="component" value="Unassembled WGS sequence"/>
</dbReference>
<evidence type="ECO:0000313" key="7">
    <source>
        <dbReference type="Proteomes" id="UP000576969"/>
    </source>
</evidence>
<name>A0A7Y9KMC1_9MICO</name>
<comment type="caution">
    <text evidence="6">The sequence shown here is derived from an EMBL/GenBank/DDBJ whole genome shotgun (WGS) entry which is preliminary data.</text>
</comment>
<dbReference type="PROSITE" id="PS50931">
    <property type="entry name" value="HTH_LYSR"/>
    <property type="match status" value="1"/>
</dbReference>
<keyword evidence="2" id="KW-0805">Transcription regulation</keyword>
<dbReference type="Gene3D" id="1.10.10.10">
    <property type="entry name" value="Winged helix-like DNA-binding domain superfamily/Winged helix DNA-binding domain"/>
    <property type="match status" value="1"/>
</dbReference>
<dbReference type="InterPro" id="IPR036388">
    <property type="entry name" value="WH-like_DNA-bd_sf"/>
</dbReference>
<keyword evidence="3 6" id="KW-0238">DNA-binding</keyword>
<dbReference type="GO" id="GO:0003700">
    <property type="term" value="F:DNA-binding transcription factor activity"/>
    <property type="evidence" value="ECO:0007669"/>
    <property type="project" value="InterPro"/>
</dbReference>
<protein>
    <submittedName>
        <fullName evidence="6">DNA-binding transcriptional LysR family regulator</fullName>
    </submittedName>
</protein>
<dbReference type="InterPro" id="IPR000847">
    <property type="entry name" value="LysR_HTH_N"/>
</dbReference>
<evidence type="ECO:0000259" key="5">
    <source>
        <dbReference type="PROSITE" id="PS50931"/>
    </source>
</evidence>